<dbReference type="Proteomes" id="UP000000493">
    <property type="component" value="Plasmid pRUNSL02"/>
</dbReference>
<dbReference type="EMBL" id="CP002861">
    <property type="protein sequence ID" value="AEI52088.1"/>
    <property type="molecule type" value="Genomic_DNA"/>
</dbReference>
<accession>A0A7U3ZRP0</accession>
<dbReference type="SUPFAM" id="SSF47823">
    <property type="entry name" value="lambda integrase-like, N-terminal domain"/>
    <property type="match status" value="1"/>
</dbReference>
<evidence type="ECO:0000256" key="4">
    <source>
        <dbReference type="PROSITE-ProRule" id="PRU01248"/>
    </source>
</evidence>
<feature type="domain" description="Tyr recombinase" evidence="5">
    <location>
        <begin position="133"/>
        <end position="325"/>
    </location>
</feature>
<dbReference type="Pfam" id="PF02899">
    <property type="entry name" value="Phage_int_SAM_1"/>
    <property type="match status" value="1"/>
</dbReference>
<reference evidence="8" key="1">
    <citation type="submission" date="2011-06" db="EMBL/GenBank/DDBJ databases">
        <title>The complete genome of plasmid 2 of Runella slithyformis DSM 19594.</title>
        <authorList>
            <consortium name="US DOE Joint Genome Institute (JGI-PGF)"/>
            <person name="Lucas S."/>
            <person name="Han J."/>
            <person name="Lapidus A."/>
            <person name="Bruce D."/>
            <person name="Goodwin L."/>
            <person name="Pitluck S."/>
            <person name="Peters L."/>
            <person name="Kyrpides N."/>
            <person name="Mavromatis K."/>
            <person name="Ivanova N."/>
            <person name="Ovchinnikova G."/>
            <person name="Zhang X."/>
            <person name="Misra M."/>
            <person name="Detter J.C."/>
            <person name="Tapia R."/>
            <person name="Han C."/>
            <person name="Land M."/>
            <person name="Hauser L."/>
            <person name="Markowitz V."/>
            <person name="Cheng J.-F."/>
            <person name="Hugenholtz P."/>
            <person name="Woyke T."/>
            <person name="Wu D."/>
            <person name="Tindall B."/>
            <person name="Faehrich R."/>
            <person name="Brambilla E."/>
            <person name="Klenk H.-P."/>
            <person name="Eisen J.A."/>
        </authorList>
    </citation>
    <scope>NUCLEOTIDE SEQUENCE [LARGE SCALE GENOMIC DNA]</scope>
    <source>
        <strain evidence="8">ATCC 29530 / DSM 19594 / LMG 11500 / NCIMB 11436 / LSU 4</strain>
        <plasmid evidence="8">pRUNSL02</plasmid>
    </source>
</reference>
<evidence type="ECO:0000259" key="5">
    <source>
        <dbReference type="PROSITE" id="PS51898"/>
    </source>
</evidence>
<dbReference type="Pfam" id="PF00589">
    <property type="entry name" value="Phage_integrase"/>
    <property type="match status" value="1"/>
</dbReference>
<dbReference type="PANTHER" id="PTHR34605:SF3">
    <property type="entry name" value="P CELL-TYPE AGGLUTINATION PROTEIN MAP4-LIKE-RELATED"/>
    <property type="match status" value="1"/>
</dbReference>
<dbReference type="Gene3D" id="1.10.443.10">
    <property type="entry name" value="Intergrase catalytic core"/>
    <property type="match status" value="1"/>
</dbReference>
<feature type="domain" description="Core-binding (CB)" evidence="6">
    <location>
        <begin position="30"/>
        <end position="107"/>
    </location>
</feature>
<reference evidence="7 8" key="2">
    <citation type="journal article" date="2012" name="Stand. Genomic Sci.">
        <title>Complete genome sequence of the aquatic bacterium Runella slithyformis type strain (LSU 4(T)).</title>
        <authorList>
            <person name="Copeland A."/>
            <person name="Zhang X."/>
            <person name="Misra M."/>
            <person name="Lapidus A."/>
            <person name="Nolan M."/>
            <person name="Lucas S."/>
            <person name="Deshpande S."/>
            <person name="Cheng J.F."/>
            <person name="Tapia R."/>
            <person name="Goodwin L.A."/>
            <person name="Pitluck S."/>
            <person name="Liolios K."/>
            <person name="Pagani I."/>
            <person name="Ivanova N."/>
            <person name="Mikhailova N."/>
            <person name="Pati A."/>
            <person name="Chen A."/>
            <person name="Palaniappan K."/>
            <person name="Land M."/>
            <person name="Hauser L."/>
            <person name="Pan C."/>
            <person name="Jeffries C.D."/>
            <person name="Detter J.C."/>
            <person name="Brambilla E.M."/>
            <person name="Rohde M."/>
            <person name="Djao O.D."/>
            <person name="Goker M."/>
            <person name="Sikorski J."/>
            <person name="Tindall B.J."/>
            <person name="Woyke T."/>
            <person name="Bristow J."/>
            <person name="Eisen J.A."/>
            <person name="Markowitz V."/>
            <person name="Hugenholtz P."/>
            <person name="Kyrpides N.C."/>
            <person name="Klenk H.P."/>
            <person name="Mavromatis K."/>
        </authorList>
    </citation>
    <scope>NUCLEOTIDE SEQUENCE [LARGE SCALE GENOMIC DNA]</scope>
    <source>
        <strain evidence="8">ATCC 29530 / DSM 19594 / LMG 11500 / NCIMB 11436 / LSU 4</strain>
    </source>
</reference>
<keyword evidence="1" id="KW-0229">DNA integration</keyword>
<organism evidence="7 8">
    <name type="scientific">Runella slithyformis (strain ATCC 29530 / DSM 19594 / LMG 11500 / NCIMB 11436 / LSU 4)</name>
    <dbReference type="NCBI Taxonomy" id="761193"/>
    <lineage>
        <taxon>Bacteria</taxon>
        <taxon>Pseudomonadati</taxon>
        <taxon>Bacteroidota</taxon>
        <taxon>Cytophagia</taxon>
        <taxon>Cytophagales</taxon>
        <taxon>Spirosomataceae</taxon>
        <taxon>Runella</taxon>
    </lineage>
</organism>
<evidence type="ECO:0000256" key="3">
    <source>
        <dbReference type="ARBA" id="ARBA00023172"/>
    </source>
</evidence>
<dbReference type="KEGG" id="rsi:Runsl_5952"/>
<dbReference type="InterPro" id="IPR052925">
    <property type="entry name" value="Phage_Integrase-like_Recomb"/>
</dbReference>
<dbReference type="InterPro" id="IPR044068">
    <property type="entry name" value="CB"/>
</dbReference>
<dbReference type="GO" id="GO:0006310">
    <property type="term" value="P:DNA recombination"/>
    <property type="evidence" value="ECO:0007669"/>
    <property type="project" value="UniProtKB-KW"/>
</dbReference>
<protein>
    <submittedName>
        <fullName evidence="7">Integrase family protein</fullName>
    </submittedName>
</protein>
<evidence type="ECO:0000256" key="2">
    <source>
        <dbReference type="ARBA" id="ARBA00023125"/>
    </source>
</evidence>
<evidence type="ECO:0000313" key="7">
    <source>
        <dbReference type="EMBL" id="AEI52088.1"/>
    </source>
</evidence>
<dbReference type="InterPro" id="IPR011010">
    <property type="entry name" value="DNA_brk_join_enz"/>
</dbReference>
<gene>
    <name evidence="7" type="ordered locus">Runsl_5952</name>
</gene>
<geneLocation type="plasmid" evidence="7 8">
    <name>pRUNSL02</name>
</geneLocation>
<dbReference type="InterPro" id="IPR002104">
    <property type="entry name" value="Integrase_catalytic"/>
</dbReference>
<proteinExistence type="predicted"/>
<dbReference type="RefSeq" id="WP_013931270.1">
    <property type="nucleotide sequence ID" value="NC_015704.1"/>
</dbReference>
<sequence length="327" mass="36776">MSTKKAMVMVNEIMKIEIGRSSPVSEVLSQKMADYARKGLEGATNTLRAYKSDIKDFKSWCVEYGQTDLPVSSVTLAAYVSHLADTHKWASINRKLAAISKLHELSNLDLPTKDKAFRAVMEGIKRTNGVRQKQAPAFKMKELKTILQGIDTTTNAGLRDKCLLLIGFAGAYRRSELVSLNIEDVQFNEDGVIISLSKSKTNQYGESEDKAFFYSPEADFCPIRNLKAWIGRLEKPTGSLFVRVRKGDKITEERLNDMTVYDTVKKYIGSRYSAHSLRASFITISKINGADDSEIMRQSKHKTSAMIQRYTRIEDIKQHNAATKLGL</sequence>
<dbReference type="GO" id="GO:0003677">
    <property type="term" value="F:DNA binding"/>
    <property type="evidence" value="ECO:0007669"/>
    <property type="project" value="UniProtKB-UniRule"/>
</dbReference>
<dbReference type="GO" id="GO:0015074">
    <property type="term" value="P:DNA integration"/>
    <property type="evidence" value="ECO:0007669"/>
    <property type="project" value="UniProtKB-KW"/>
</dbReference>
<keyword evidence="3" id="KW-0233">DNA recombination</keyword>
<keyword evidence="8" id="KW-1185">Reference proteome</keyword>
<dbReference type="InterPro" id="IPR010998">
    <property type="entry name" value="Integrase_recombinase_N"/>
</dbReference>
<dbReference type="SUPFAM" id="SSF56349">
    <property type="entry name" value="DNA breaking-rejoining enzymes"/>
    <property type="match status" value="1"/>
</dbReference>
<dbReference type="Gene3D" id="1.10.150.130">
    <property type="match status" value="1"/>
</dbReference>
<keyword evidence="2 4" id="KW-0238">DNA-binding</keyword>
<keyword evidence="7" id="KW-0614">Plasmid</keyword>
<dbReference type="PROSITE" id="PS51898">
    <property type="entry name" value="TYR_RECOMBINASE"/>
    <property type="match status" value="1"/>
</dbReference>
<dbReference type="AlphaFoldDB" id="A0A7U3ZRP0"/>
<dbReference type="PANTHER" id="PTHR34605">
    <property type="entry name" value="PHAGE_INTEGRASE DOMAIN-CONTAINING PROTEIN"/>
    <property type="match status" value="1"/>
</dbReference>
<dbReference type="CDD" id="cd00799">
    <property type="entry name" value="INT_Cre_C"/>
    <property type="match status" value="1"/>
</dbReference>
<dbReference type="InterPro" id="IPR013762">
    <property type="entry name" value="Integrase-like_cat_sf"/>
</dbReference>
<evidence type="ECO:0000256" key="1">
    <source>
        <dbReference type="ARBA" id="ARBA00022908"/>
    </source>
</evidence>
<name>A0A7U3ZRP0_RUNSL</name>
<evidence type="ECO:0000259" key="6">
    <source>
        <dbReference type="PROSITE" id="PS51900"/>
    </source>
</evidence>
<dbReference type="PROSITE" id="PS51900">
    <property type="entry name" value="CB"/>
    <property type="match status" value="1"/>
</dbReference>
<evidence type="ECO:0000313" key="8">
    <source>
        <dbReference type="Proteomes" id="UP000000493"/>
    </source>
</evidence>
<dbReference type="InterPro" id="IPR004107">
    <property type="entry name" value="Integrase_SAM-like_N"/>
</dbReference>